<dbReference type="AlphaFoldDB" id="A0A7S2EFJ2"/>
<feature type="chain" id="PRO_5031526680" description="Ricin B lectin domain-containing protein" evidence="1">
    <location>
        <begin position="22"/>
        <end position="196"/>
    </location>
</feature>
<evidence type="ECO:0000256" key="1">
    <source>
        <dbReference type="SAM" id="SignalP"/>
    </source>
</evidence>
<protein>
    <recommendedName>
        <fullName evidence="3">Ricin B lectin domain-containing protein</fullName>
    </recommendedName>
</protein>
<sequence length="196" mass="21877">MKYHLALCFVSLTLLITGGEARIKVFESPEEERKLDEDPDRGGVVDCGVGGGSEYNQYLFPGEYFERGQGLCVSENKENPNHWTFGLTKGKGKLQLIKTSKIDGSAQVKWKAKDDEGNAVEADFCRLNKGGRLVCYQGSRHGGSDMRNAVWEENCAYNLTRLALESGNGKVIRLLGIGRTYWWVNKEGEEGRNMNC</sequence>
<name>A0A7S2EFJ2_TRICV</name>
<keyword evidence="1" id="KW-0732">Signal</keyword>
<proteinExistence type="predicted"/>
<dbReference type="EMBL" id="HBGO01012828">
    <property type="protein sequence ID" value="CAD9333512.1"/>
    <property type="molecule type" value="Transcribed_RNA"/>
</dbReference>
<accession>A0A7S2EFJ2</accession>
<evidence type="ECO:0000313" key="2">
    <source>
        <dbReference type="EMBL" id="CAD9333512.1"/>
    </source>
</evidence>
<feature type="signal peptide" evidence="1">
    <location>
        <begin position="1"/>
        <end position="21"/>
    </location>
</feature>
<reference evidence="2" key="1">
    <citation type="submission" date="2021-01" db="EMBL/GenBank/DDBJ databases">
        <authorList>
            <person name="Corre E."/>
            <person name="Pelletier E."/>
            <person name="Niang G."/>
            <person name="Scheremetjew M."/>
            <person name="Finn R."/>
            <person name="Kale V."/>
            <person name="Holt S."/>
            <person name="Cochrane G."/>
            <person name="Meng A."/>
            <person name="Brown T."/>
            <person name="Cohen L."/>
        </authorList>
    </citation>
    <scope>NUCLEOTIDE SEQUENCE</scope>
    <source>
        <strain evidence="2">Grunow 1884</strain>
    </source>
</reference>
<evidence type="ECO:0008006" key="3">
    <source>
        <dbReference type="Google" id="ProtNLM"/>
    </source>
</evidence>
<gene>
    <name evidence="2" type="ORF">OSIN01602_LOCUS7146</name>
</gene>
<organism evidence="2">
    <name type="scientific">Trieres chinensis</name>
    <name type="common">Marine centric diatom</name>
    <name type="synonym">Odontella sinensis</name>
    <dbReference type="NCBI Taxonomy" id="1514140"/>
    <lineage>
        <taxon>Eukaryota</taxon>
        <taxon>Sar</taxon>
        <taxon>Stramenopiles</taxon>
        <taxon>Ochrophyta</taxon>
        <taxon>Bacillariophyta</taxon>
        <taxon>Mediophyceae</taxon>
        <taxon>Biddulphiophycidae</taxon>
        <taxon>Eupodiscales</taxon>
        <taxon>Parodontellaceae</taxon>
        <taxon>Trieres</taxon>
    </lineage>
</organism>